<dbReference type="InterPro" id="IPR036278">
    <property type="entry name" value="Sialidase_sf"/>
</dbReference>
<keyword evidence="3" id="KW-0732">Signal</keyword>
<dbReference type="SUPFAM" id="SSF50939">
    <property type="entry name" value="Sialidases"/>
    <property type="match status" value="1"/>
</dbReference>
<reference evidence="5" key="2">
    <citation type="journal article" date="2024" name="Antonie Van Leeuwenhoek">
        <title>Roseihalotalea indica gen. nov., sp. nov., a halophilic Bacteroidetes from mesopelagic Southwest Indian Ocean with higher carbohydrate metabolic potential.</title>
        <authorList>
            <person name="Chen B."/>
            <person name="Zhang M."/>
            <person name="Lin D."/>
            <person name="Ye J."/>
            <person name="Tang K."/>
        </authorList>
    </citation>
    <scope>NUCLEOTIDE SEQUENCE</scope>
    <source>
        <strain evidence="5">TK19036</strain>
    </source>
</reference>
<protein>
    <recommendedName>
        <fullName evidence="4">Sortilin N-terminal domain-containing protein</fullName>
    </recommendedName>
</protein>
<dbReference type="PANTHER" id="PTHR43739">
    <property type="entry name" value="XYLOGLUCANASE (EUROFUNG)"/>
    <property type="match status" value="1"/>
</dbReference>
<accession>A0AA49GJN3</accession>
<evidence type="ECO:0000259" key="4">
    <source>
        <dbReference type="Pfam" id="PF15902"/>
    </source>
</evidence>
<feature type="coiled-coil region" evidence="2">
    <location>
        <begin position="993"/>
        <end position="1020"/>
    </location>
</feature>
<dbReference type="PANTHER" id="PTHR43739:SF5">
    <property type="entry name" value="EXO-ALPHA-SIALIDASE"/>
    <property type="match status" value="1"/>
</dbReference>
<dbReference type="CDD" id="cd15482">
    <property type="entry name" value="Sialidase_non-viral"/>
    <property type="match status" value="1"/>
</dbReference>
<feature type="chain" id="PRO_5041444413" description="Sortilin N-terminal domain-containing protein" evidence="3">
    <location>
        <begin position="24"/>
        <end position="1021"/>
    </location>
</feature>
<proteinExistence type="predicted"/>
<evidence type="ECO:0000256" key="3">
    <source>
        <dbReference type="SAM" id="SignalP"/>
    </source>
</evidence>
<dbReference type="SUPFAM" id="SSF110296">
    <property type="entry name" value="Oligoxyloglucan reducing end-specific cellobiohydrolase"/>
    <property type="match status" value="1"/>
</dbReference>
<dbReference type="InterPro" id="IPR015943">
    <property type="entry name" value="WD40/YVTN_repeat-like_dom_sf"/>
</dbReference>
<dbReference type="GO" id="GO:0010411">
    <property type="term" value="P:xyloglucan metabolic process"/>
    <property type="evidence" value="ECO:0007669"/>
    <property type="project" value="TreeGrafter"/>
</dbReference>
<evidence type="ECO:0000313" key="5">
    <source>
        <dbReference type="EMBL" id="WKN35278.1"/>
    </source>
</evidence>
<dbReference type="EMBL" id="CP120682">
    <property type="protein sequence ID" value="WKN35278.1"/>
    <property type="molecule type" value="Genomic_DNA"/>
</dbReference>
<name>A0AA49GJN3_9BACT</name>
<evidence type="ECO:0000256" key="1">
    <source>
        <dbReference type="ARBA" id="ARBA00022737"/>
    </source>
</evidence>
<feature type="domain" description="Sortilin N-terminal" evidence="4">
    <location>
        <begin position="126"/>
        <end position="249"/>
    </location>
</feature>
<feature type="signal peptide" evidence="3">
    <location>
        <begin position="1"/>
        <end position="23"/>
    </location>
</feature>
<organism evidence="5">
    <name type="scientific">Roseihalotalea indica</name>
    <dbReference type="NCBI Taxonomy" id="2867963"/>
    <lineage>
        <taxon>Bacteria</taxon>
        <taxon>Pseudomonadati</taxon>
        <taxon>Bacteroidota</taxon>
        <taxon>Cytophagia</taxon>
        <taxon>Cytophagales</taxon>
        <taxon>Catalimonadaceae</taxon>
        <taxon>Roseihalotalea</taxon>
    </lineage>
</organism>
<evidence type="ECO:0000256" key="2">
    <source>
        <dbReference type="SAM" id="Coils"/>
    </source>
</evidence>
<reference evidence="5" key="1">
    <citation type="journal article" date="2023" name="Comput. Struct. Biotechnol. J.">
        <title>Discovery of a novel marine Bacteroidetes with a rich repertoire of carbohydrate-active enzymes.</title>
        <authorList>
            <person name="Chen B."/>
            <person name="Liu G."/>
            <person name="Chen Q."/>
            <person name="Wang H."/>
            <person name="Liu L."/>
            <person name="Tang K."/>
        </authorList>
    </citation>
    <scope>NUCLEOTIDE SEQUENCE</scope>
    <source>
        <strain evidence="5">TK19036</strain>
    </source>
</reference>
<dbReference type="Gene3D" id="2.130.10.10">
    <property type="entry name" value="YVTN repeat-like/Quinoprotein amine dehydrogenase"/>
    <property type="match status" value="4"/>
</dbReference>
<sequence length="1021" mass="112192">MKHFMTKTLFLFAAIGLSLGTFAQEASMDLTPLDGMAYRNVGPLRGGRVTTVAGIPSQPSVFYMGSTGGGVWKTTDYGQNWKNVSDGYFQSPSTGAIRVAESDPNIVYVGTGSDGIRSNVITGKGVYKSTDAGESWDFLGLKETGQIGAVEIDPSNPDRVFVAAIGQAFAPNEERGVYRTEDGGANWEKVLFHSDSVGSADLEFKPDDPQVIYATLWLARRKPWTIISGGTEGGIYKSTDGGDTWEKKTNGLPQDLIGKIDLAVSADDPERLYALVEAPEGEGGLYRSDDAGESFTLISTKKDLLDRPFYYCNVDANPKNADEIFSSATRFFRSTNGGKSWERLSTPHGDNHDLWINPNDTSIWIQSNDGGANVTLNGGKTWSTQYNQPTSELYQVDIDDQLVYWLYAGQQDNTTIAVPSLPPFGPQAGATAYIAGVGGCETGPAVPKPGDPNIVYANCKGRFGVYNKSTGQEQQYYVGASNMYGHNPSELEYRFQRVSPVHVSPHNPDMVYHASQFVHKTTDDGKTWETISPDLTAFTPETQVISGSPITRDVTGEEFYSTIYDIGESPVQAGIIWTGANDGPVYVTQNGGGEWTNVTPEDLPEGGRVETIEPSPHAAGKAYFATYRYLLGDWKPYIYKTEDFGKTWDLLTDGANGIPADFPTFVVREDPEKEGLLYAGTMFGAYVSFDDGQQWQPFQQNLPVTPITDMKIHQDDLVLSTMGRGFWIMDGVSPLRAMTEDVASEPVALFPPTDAYRMRYEETDSAEVPMYPTAGVIIDYYLAEDVSDAMLEVLDANGKVIRSFSSKTGQGEEVDKTPDMGTGFSALDNQITLVSSAGGHRMVWDLRQAGPWSEDVSRSGQGGPMVVPGTYTIRLTADGTTLEETAKVMEDPRVMEAGVTATDLEAQQELALQVRDLLSEARKLEYQITTRKNELDSLMEQGKLKNSMKKELKAINEVMDKITTAEGRYMTPMLVDQASYLYYMLEQADQRPGKDAYERYEALNDQLNSLQTDNNEYIGSW</sequence>
<gene>
    <name evidence="5" type="ORF">K4G66_23140</name>
</gene>
<dbReference type="AlphaFoldDB" id="A0AA49GJN3"/>
<keyword evidence="1" id="KW-0677">Repeat</keyword>
<dbReference type="InterPro" id="IPR031778">
    <property type="entry name" value="Sortilin_N"/>
</dbReference>
<dbReference type="InterPro" id="IPR052025">
    <property type="entry name" value="Xyloglucanase_GH74"/>
</dbReference>
<dbReference type="Pfam" id="PF15902">
    <property type="entry name" value="Sortilin-Vps10"/>
    <property type="match status" value="1"/>
</dbReference>
<keyword evidence="2" id="KW-0175">Coiled coil</keyword>